<protein>
    <recommendedName>
        <fullName evidence="5">Secreted protein</fullName>
    </recommendedName>
</protein>
<gene>
    <name evidence="3" type="ORF">IF129_18590</name>
</gene>
<evidence type="ECO:0000313" key="3">
    <source>
        <dbReference type="EMBL" id="MBD3933553.1"/>
    </source>
</evidence>
<dbReference type="EMBL" id="JACXYU010000010">
    <property type="protein sequence ID" value="MBD3933553.1"/>
    <property type="molecule type" value="Genomic_DNA"/>
</dbReference>
<evidence type="ECO:0000313" key="4">
    <source>
        <dbReference type="Proteomes" id="UP000632289"/>
    </source>
</evidence>
<keyword evidence="4" id="KW-1185">Reference proteome</keyword>
<comment type="caution">
    <text evidence="3">The sequence shown here is derived from an EMBL/GenBank/DDBJ whole genome shotgun (WGS) entry which is preliminary data.</text>
</comment>
<organism evidence="3 4">
    <name type="scientific">Streptomyces chumphonensis</name>
    <dbReference type="NCBI Taxonomy" id="1214925"/>
    <lineage>
        <taxon>Bacteria</taxon>
        <taxon>Bacillati</taxon>
        <taxon>Actinomycetota</taxon>
        <taxon>Actinomycetes</taxon>
        <taxon>Kitasatosporales</taxon>
        <taxon>Streptomycetaceae</taxon>
        <taxon>Streptomyces</taxon>
    </lineage>
</organism>
<dbReference type="RefSeq" id="WP_191210851.1">
    <property type="nucleotide sequence ID" value="NZ_BAABKL010000033.1"/>
</dbReference>
<sequence>MSSLRRSRTILRSAIVVAFVAGSLALTSCGGGDGAPKDDQSEKSISGQEDQDKNVSEGVDTENTLAVLEGSNGVMLTIHSAVRDADGFVTVHGTAKNEGSVSFSAAEWRSQENAIKSKSSISGASLVDRGGKKRYMVLRDTDGQCLCSTGIRIASGESSPIFAQFPAPPASVTTVELSVPSMSPATVDLAEG</sequence>
<dbReference type="AlphaFoldDB" id="A0A927IC22"/>
<dbReference type="Proteomes" id="UP000632289">
    <property type="component" value="Unassembled WGS sequence"/>
</dbReference>
<keyword evidence="2" id="KW-0732">Signal</keyword>
<evidence type="ECO:0000256" key="1">
    <source>
        <dbReference type="SAM" id="MobiDB-lite"/>
    </source>
</evidence>
<name>A0A927IC22_9ACTN</name>
<reference evidence="3" key="1">
    <citation type="submission" date="2020-09" db="EMBL/GenBank/DDBJ databases">
        <title>Secondary metabolite and genome analysis of marine Streptomyces chumphonensis KK1-2T.</title>
        <authorList>
            <person name="Phongsopitanun W."/>
            <person name="Kanchanasin P."/>
            <person name="Pittayakhajonwut P."/>
            <person name="Suwanborirux K."/>
            <person name="Tanasupawat S."/>
        </authorList>
    </citation>
    <scope>NUCLEOTIDE SEQUENCE</scope>
    <source>
        <strain evidence="3">KK1-2</strain>
    </source>
</reference>
<feature type="signal peptide" evidence="2">
    <location>
        <begin position="1"/>
        <end position="28"/>
    </location>
</feature>
<proteinExistence type="predicted"/>
<feature type="region of interest" description="Disordered" evidence="1">
    <location>
        <begin position="31"/>
        <end position="58"/>
    </location>
</feature>
<feature type="chain" id="PRO_5038603461" description="Secreted protein" evidence="2">
    <location>
        <begin position="29"/>
        <end position="192"/>
    </location>
</feature>
<evidence type="ECO:0008006" key="5">
    <source>
        <dbReference type="Google" id="ProtNLM"/>
    </source>
</evidence>
<evidence type="ECO:0000256" key="2">
    <source>
        <dbReference type="SAM" id="SignalP"/>
    </source>
</evidence>
<accession>A0A927IC22</accession>
<dbReference type="PROSITE" id="PS51257">
    <property type="entry name" value="PROKAR_LIPOPROTEIN"/>
    <property type="match status" value="1"/>
</dbReference>